<evidence type="ECO:0000313" key="9">
    <source>
        <dbReference type="EMBL" id="KAE9545661.1"/>
    </source>
</evidence>
<reference evidence="9 10" key="1">
    <citation type="submission" date="2019-08" db="EMBL/GenBank/DDBJ databases">
        <title>The genome of the soybean aphid Biotype 1, its phylome, world population structure and adaptation to the North American continent.</title>
        <authorList>
            <person name="Giordano R."/>
            <person name="Donthu R.K."/>
            <person name="Hernandez A.G."/>
            <person name="Wright C.L."/>
            <person name="Zimin A.V."/>
        </authorList>
    </citation>
    <scope>NUCLEOTIDE SEQUENCE [LARGE SCALE GENOMIC DNA]</scope>
    <source>
        <tissue evidence="9">Whole aphids</tissue>
    </source>
</reference>
<keyword evidence="10" id="KW-1185">Reference proteome</keyword>
<evidence type="ECO:0000256" key="8">
    <source>
        <dbReference type="SAM" id="Phobius"/>
    </source>
</evidence>
<gene>
    <name evidence="9" type="ORF">AGLY_001204</name>
</gene>
<comment type="subcellular location">
    <subcellularLocation>
        <location evidence="2">Cytoplasm</location>
        <location evidence="2">Cytoskeleton</location>
        <location evidence="2">Cilium axoneme</location>
    </subcellularLocation>
</comment>
<comment type="function">
    <text evidence="1">Cilium- and flagellum-specific protein that plays a role in axonemal structure organization and motility. May play a role in outer and inner dynein arm assembly.</text>
</comment>
<dbReference type="GO" id="GO:0005930">
    <property type="term" value="C:axoneme"/>
    <property type="evidence" value="ECO:0007669"/>
    <property type="project" value="UniProtKB-SubCell"/>
</dbReference>
<protein>
    <recommendedName>
        <fullName evidence="4">Cilia- and flagella-associated protein 300</fullName>
    </recommendedName>
</protein>
<comment type="similarity">
    <text evidence="3">Belongs to the CFAP300 family.</text>
</comment>
<name>A0A6G0U955_APHGL</name>
<organism evidence="9 10">
    <name type="scientific">Aphis glycines</name>
    <name type="common">Soybean aphid</name>
    <dbReference type="NCBI Taxonomy" id="307491"/>
    <lineage>
        <taxon>Eukaryota</taxon>
        <taxon>Metazoa</taxon>
        <taxon>Ecdysozoa</taxon>
        <taxon>Arthropoda</taxon>
        <taxon>Hexapoda</taxon>
        <taxon>Insecta</taxon>
        <taxon>Pterygota</taxon>
        <taxon>Neoptera</taxon>
        <taxon>Paraneoptera</taxon>
        <taxon>Hemiptera</taxon>
        <taxon>Sternorrhyncha</taxon>
        <taxon>Aphidomorpha</taxon>
        <taxon>Aphidoidea</taxon>
        <taxon>Aphididae</taxon>
        <taxon>Aphidini</taxon>
        <taxon>Aphis</taxon>
        <taxon>Aphis</taxon>
    </lineage>
</organism>
<dbReference type="Pfam" id="PF14926">
    <property type="entry name" value="CFAP300"/>
    <property type="match status" value="1"/>
</dbReference>
<dbReference type="OrthoDB" id="10259249at2759"/>
<proteinExistence type="inferred from homology"/>
<evidence type="ECO:0000256" key="4">
    <source>
        <dbReference type="ARBA" id="ARBA00022174"/>
    </source>
</evidence>
<keyword evidence="8" id="KW-1133">Transmembrane helix</keyword>
<dbReference type="PANTHER" id="PTHR31078:SF1">
    <property type="entry name" value="CILIA- AND FLAGELLA-ASSOCIATED PROTEIN 300"/>
    <property type="match status" value="1"/>
</dbReference>
<keyword evidence="8" id="KW-0812">Transmembrane</keyword>
<accession>A0A6G0U955</accession>
<comment type="caution">
    <text evidence="9">The sequence shown here is derived from an EMBL/GenBank/DDBJ whole genome shotgun (WGS) entry which is preliminary data.</text>
</comment>
<feature type="transmembrane region" description="Helical" evidence="8">
    <location>
        <begin position="216"/>
        <end position="235"/>
    </location>
</feature>
<keyword evidence="6" id="KW-0206">Cytoskeleton</keyword>
<evidence type="ECO:0000256" key="7">
    <source>
        <dbReference type="ARBA" id="ARBA00023273"/>
    </source>
</evidence>
<keyword evidence="8" id="KW-0472">Membrane</keyword>
<evidence type="ECO:0000256" key="1">
    <source>
        <dbReference type="ARBA" id="ARBA00002404"/>
    </source>
</evidence>
<sequence>MKKCLRINYYAFNQEFKSDDINQFALDFFRDNNVANNLQARSNIARVQTESIPCTVTSMAFFDKLLDPNNGIVCFSGTGDDGIHAIHQCMEVCKNGIYISNKLKMMLFDDECEEYFLYNEDERAEFMFRLLQHFSIGGQWCQDDVVVEPYLDAIKYIYKDLLAVEKIPESGIQVSSKMYRVVAFDSNDTVLFPKEIKSPIPYSFAYLVVNPKSRTVALFFHNVVFSIVYLVVFYFKTLRYKIIEEYSPLHYSNNKYVVDNNFYYSLFLSNELINNKLNHLNLLRSSKMTIMFSYNYS</sequence>
<evidence type="ECO:0000256" key="2">
    <source>
        <dbReference type="ARBA" id="ARBA00004430"/>
    </source>
</evidence>
<dbReference type="AlphaFoldDB" id="A0A6G0U955"/>
<evidence type="ECO:0000256" key="6">
    <source>
        <dbReference type="ARBA" id="ARBA00023212"/>
    </source>
</evidence>
<evidence type="ECO:0000256" key="3">
    <source>
        <dbReference type="ARBA" id="ARBA00009205"/>
    </source>
</evidence>
<evidence type="ECO:0000313" key="10">
    <source>
        <dbReference type="Proteomes" id="UP000475862"/>
    </source>
</evidence>
<dbReference type="Proteomes" id="UP000475862">
    <property type="component" value="Unassembled WGS sequence"/>
</dbReference>
<dbReference type="PANTHER" id="PTHR31078">
    <property type="entry name" value="CILIA- AND FLAGELLA-ASSOCIATED PROTEIN 300"/>
    <property type="match status" value="1"/>
</dbReference>
<evidence type="ECO:0000256" key="5">
    <source>
        <dbReference type="ARBA" id="ARBA00022490"/>
    </source>
</evidence>
<keyword evidence="5" id="KW-0963">Cytoplasm</keyword>
<dbReference type="EMBL" id="VYZN01000001">
    <property type="protein sequence ID" value="KAE9545661.1"/>
    <property type="molecule type" value="Genomic_DNA"/>
</dbReference>
<dbReference type="InterPro" id="IPR029416">
    <property type="entry name" value="CFAP300"/>
</dbReference>
<keyword evidence="7" id="KW-0966">Cell projection</keyword>